<dbReference type="RefSeq" id="WP_160230172.1">
    <property type="nucleotide sequence ID" value="NZ_CP043925.1"/>
</dbReference>
<evidence type="ECO:0000313" key="1">
    <source>
        <dbReference type="EMBL" id="QHN10201.1"/>
    </source>
</evidence>
<reference evidence="1 2" key="1">
    <citation type="submission" date="2019-09" db="EMBL/GenBank/DDBJ databases">
        <title>Emergence of a chromosome-mediated tetracycline resistance gene in Proteus strain.</title>
        <authorList>
            <person name="He D."/>
            <person name="Wang L."/>
        </authorList>
    </citation>
    <scope>NUCLEOTIDE SEQUENCE [LARGE SCALE GENOMIC DNA]</scope>
    <source>
        <strain evidence="1 2">T60</strain>
    </source>
</reference>
<dbReference type="EMBL" id="CP043925">
    <property type="protein sequence ID" value="QHN10201.1"/>
    <property type="molecule type" value="Genomic_DNA"/>
</dbReference>
<sequence length="156" mass="17752">MTENKTSAIKFYNEIVKPTVDDFLHERTSIRKGFLAAIVINHIKDYLYDNYGKKDIKTKINASLYAECPHLNTISDICNAAKHHVLSNKRSVIKSSEQVSQTNIPSLFEVPFGEGGFSEASEVFIVLDKTNENIHYYHLPTIVTSAVNFWETKLNQ</sequence>
<organism evidence="1 2">
    <name type="scientific">Proteus columbae</name>
    <dbReference type="NCBI Taxonomy" id="1987580"/>
    <lineage>
        <taxon>Bacteria</taxon>
        <taxon>Pseudomonadati</taxon>
        <taxon>Pseudomonadota</taxon>
        <taxon>Gammaproteobacteria</taxon>
        <taxon>Enterobacterales</taxon>
        <taxon>Morganellaceae</taxon>
        <taxon>Proteus</taxon>
    </lineage>
</organism>
<accession>A0A6I7CZY5</accession>
<dbReference type="Proteomes" id="UP000464700">
    <property type="component" value="Chromosome"/>
</dbReference>
<dbReference type="KEGG" id="pcol:F1325_06900"/>
<dbReference type="AlphaFoldDB" id="A0A6I7CZY5"/>
<protein>
    <submittedName>
        <fullName evidence="1">Uncharacterized protein</fullName>
    </submittedName>
</protein>
<gene>
    <name evidence="1" type="ORF">F1325_06900</name>
</gene>
<proteinExistence type="predicted"/>
<evidence type="ECO:0000313" key="2">
    <source>
        <dbReference type="Proteomes" id="UP000464700"/>
    </source>
</evidence>
<keyword evidence="2" id="KW-1185">Reference proteome</keyword>
<name>A0A6I7CZY5_9GAMM</name>